<dbReference type="GO" id="GO:0005737">
    <property type="term" value="C:cytoplasm"/>
    <property type="evidence" value="ECO:0007669"/>
    <property type="project" value="TreeGrafter"/>
</dbReference>
<dbReference type="GO" id="GO:0010427">
    <property type="term" value="F:abscisic acid binding"/>
    <property type="evidence" value="ECO:0007669"/>
    <property type="project" value="TreeGrafter"/>
</dbReference>
<comment type="caution">
    <text evidence="3">The sequence shown here is derived from an EMBL/GenBank/DDBJ whole genome shotgun (WGS) entry which is preliminary data.</text>
</comment>
<dbReference type="EMBL" id="VDCV01000013">
    <property type="protein sequence ID" value="KAB5530090.1"/>
    <property type="molecule type" value="Genomic_DNA"/>
</dbReference>
<dbReference type="GO" id="GO:0006952">
    <property type="term" value="P:defense response"/>
    <property type="evidence" value="ECO:0007669"/>
    <property type="project" value="InterPro"/>
</dbReference>
<dbReference type="PANTHER" id="PTHR31213">
    <property type="entry name" value="OS08G0374000 PROTEIN-RELATED"/>
    <property type="match status" value="1"/>
</dbReference>
<dbReference type="GO" id="GO:0005634">
    <property type="term" value="C:nucleus"/>
    <property type="evidence" value="ECO:0007669"/>
    <property type="project" value="TreeGrafter"/>
</dbReference>
<dbReference type="InterPro" id="IPR000916">
    <property type="entry name" value="Bet_v_I/MLP"/>
</dbReference>
<proteinExistence type="inferred from homology"/>
<evidence type="ECO:0000313" key="4">
    <source>
        <dbReference type="Proteomes" id="UP000326939"/>
    </source>
</evidence>
<evidence type="ECO:0000259" key="2">
    <source>
        <dbReference type="SMART" id="SM01037"/>
    </source>
</evidence>
<evidence type="ECO:0000313" key="3">
    <source>
        <dbReference type="EMBL" id="KAB5530090.1"/>
    </source>
</evidence>
<accession>A0A5N5KIG6</accession>
<evidence type="ECO:0000256" key="1">
    <source>
        <dbReference type="ARBA" id="ARBA00009744"/>
    </source>
</evidence>
<protein>
    <recommendedName>
        <fullName evidence="2">Bet v I/Major latex protein domain-containing protein</fullName>
    </recommendedName>
</protein>
<dbReference type="CDD" id="cd07816">
    <property type="entry name" value="Bet_v1-like"/>
    <property type="match status" value="1"/>
</dbReference>
<comment type="similarity">
    <text evidence="1">Belongs to the BetVI family.</text>
</comment>
<keyword evidence="4" id="KW-1185">Reference proteome</keyword>
<organism evidence="3 4">
    <name type="scientific">Salix brachista</name>
    <dbReference type="NCBI Taxonomy" id="2182728"/>
    <lineage>
        <taxon>Eukaryota</taxon>
        <taxon>Viridiplantae</taxon>
        <taxon>Streptophyta</taxon>
        <taxon>Embryophyta</taxon>
        <taxon>Tracheophyta</taxon>
        <taxon>Spermatophyta</taxon>
        <taxon>Magnoliopsida</taxon>
        <taxon>eudicotyledons</taxon>
        <taxon>Gunneridae</taxon>
        <taxon>Pentapetalae</taxon>
        <taxon>rosids</taxon>
        <taxon>fabids</taxon>
        <taxon>Malpighiales</taxon>
        <taxon>Salicaceae</taxon>
        <taxon>Saliceae</taxon>
        <taxon>Salix</taxon>
    </lineage>
</organism>
<dbReference type="GO" id="GO:0009738">
    <property type="term" value="P:abscisic acid-activated signaling pathway"/>
    <property type="evidence" value="ECO:0007669"/>
    <property type="project" value="TreeGrafter"/>
</dbReference>
<dbReference type="GO" id="GO:0004864">
    <property type="term" value="F:protein phosphatase inhibitor activity"/>
    <property type="evidence" value="ECO:0007669"/>
    <property type="project" value="TreeGrafter"/>
</dbReference>
<dbReference type="InterPro" id="IPR050279">
    <property type="entry name" value="Plant_def-hormone_signal"/>
</dbReference>
<dbReference type="AlphaFoldDB" id="A0A5N5KIG6"/>
<dbReference type="Pfam" id="PF00407">
    <property type="entry name" value="Bet_v_1"/>
    <property type="match status" value="1"/>
</dbReference>
<reference evidence="4" key="1">
    <citation type="journal article" date="2019" name="Gigascience">
        <title>De novo genome assembly of the endangered Acer yangbiense, a plant species with extremely small populations endemic to Yunnan Province, China.</title>
        <authorList>
            <person name="Yang J."/>
            <person name="Wariss H.M."/>
            <person name="Tao L."/>
            <person name="Zhang R."/>
            <person name="Yun Q."/>
            <person name="Hollingsworth P."/>
            <person name="Dao Z."/>
            <person name="Luo G."/>
            <person name="Guo H."/>
            <person name="Ma Y."/>
            <person name="Sun W."/>
        </authorList>
    </citation>
    <scope>NUCLEOTIDE SEQUENCE [LARGE SCALE GENOMIC DNA]</scope>
    <source>
        <strain evidence="4">cv. br00</strain>
    </source>
</reference>
<dbReference type="PANTHER" id="PTHR31213:SF24">
    <property type="entry name" value="OS08G0374000 PROTEIN"/>
    <property type="match status" value="1"/>
</dbReference>
<dbReference type="GO" id="GO:0038023">
    <property type="term" value="F:signaling receptor activity"/>
    <property type="evidence" value="ECO:0007669"/>
    <property type="project" value="TreeGrafter"/>
</dbReference>
<feature type="domain" description="Bet v I/Major latex protein" evidence="2">
    <location>
        <begin position="9"/>
        <end position="157"/>
    </location>
</feature>
<dbReference type="InterPro" id="IPR023393">
    <property type="entry name" value="START-like_dom_sf"/>
</dbReference>
<name>A0A5N5KIG6_9ROSI</name>
<gene>
    <name evidence="3" type="ORF">DKX38_020171</name>
</gene>
<dbReference type="SMART" id="SM01037">
    <property type="entry name" value="Bet_v_1"/>
    <property type="match status" value="1"/>
</dbReference>
<dbReference type="Proteomes" id="UP000326939">
    <property type="component" value="Chromosome 13"/>
</dbReference>
<dbReference type="Gene3D" id="3.30.530.20">
    <property type="match status" value="1"/>
</dbReference>
<sequence length="160" mass="18372">MQKERKMSSMKGEVELDIPAEKAWEMYRDNEIISKIYPEMLARAEYIEGDGSPGSLRLFRMGPAVSSYVKESMQKIEKVEVGRSVTYRVVGGDLRDMYDPYRITFSFAPVEGKEEEKCIAEWKAEYELLNSSMPPPDKARDAALGFLKSFDKFKPNHQVV</sequence>
<dbReference type="SUPFAM" id="SSF55961">
    <property type="entry name" value="Bet v1-like"/>
    <property type="match status" value="1"/>
</dbReference>